<name>A0ACB7Z134_9ERIC</name>
<proteinExistence type="predicted"/>
<evidence type="ECO:0000313" key="1">
    <source>
        <dbReference type="EMBL" id="KAH7859224.1"/>
    </source>
</evidence>
<protein>
    <submittedName>
        <fullName evidence="1">Uncharacterized protein</fullName>
    </submittedName>
</protein>
<sequence>MVSTDNEQPLSIAKKLLSWTSFSLLSLALFNSYFYTIPSSNFTTDELLLNSSIIITTTSSNSSSSSSSFPTSEEEERANVQTSCDYSDGKWVPDKMGHLYNGTSCRTITDAQNCMINGRSDLGYLDWRWKPHQCSIPRFEPQIFLQIARNKHVAFVGDSLSRNQLESLICMLATASTPQLVYSYSGNDKDIGQKFRQWHFSSHNVNVSIYWSPFLVRGIEKTDSVNYNTLYLDSLDERWASDLDQMDMIVLSTGHWFLQPAVYLYGNSTLGCHKCTGQNYTEIGFYDVFGKILNTTLGKIVERRGGGTNGIDVIMTTFSPQHFEGESDKFGVCPKTQPFDEGEKQVEGIDAEIRRIELSEMKAAIENVKKFGKRIRLEVLDVTKLSLSYLSAHSFATGTKERVQNDCVNWCLPGPVDAWNEILLDMMKRWD</sequence>
<dbReference type="EMBL" id="CM037153">
    <property type="protein sequence ID" value="KAH7859224.1"/>
    <property type="molecule type" value="Genomic_DNA"/>
</dbReference>
<keyword evidence="2" id="KW-1185">Reference proteome</keyword>
<comment type="caution">
    <text evidence="1">The sequence shown here is derived from an EMBL/GenBank/DDBJ whole genome shotgun (WGS) entry which is preliminary data.</text>
</comment>
<evidence type="ECO:0000313" key="2">
    <source>
        <dbReference type="Proteomes" id="UP000828048"/>
    </source>
</evidence>
<reference evidence="1 2" key="1">
    <citation type="journal article" date="2021" name="Hortic Res">
        <title>High-quality reference genome and annotation aids understanding of berry development for evergreen blueberry (Vaccinium darrowii).</title>
        <authorList>
            <person name="Yu J."/>
            <person name="Hulse-Kemp A.M."/>
            <person name="Babiker E."/>
            <person name="Staton M."/>
        </authorList>
    </citation>
    <scope>NUCLEOTIDE SEQUENCE [LARGE SCALE GENOMIC DNA]</scope>
    <source>
        <strain evidence="2">cv. NJ 8807/NJ 8810</strain>
        <tissue evidence="1">Young leaf</tissue>
    </source>
</reference>
<organism evidence="1 2">
    <name type="scientific">Vaccinium darrowii</name>
    <dbReference type="NCBI Taxonomy" id="229202"/>
    <lineage>
        <taxon>Eukaryota</taxon>
        <taxon>Viridiplantae</taxon>
        <taxon>Streptophyta</taxon>
        <taxon>Embryophyta</taxon>
        <taxon>Tracheophyta</taxon>
        <taxon>Spermatophyta</taxon>
        <taxon>Magnoliopsida</taxon>
        <taxon>eudicotyledons</taxon>
        <taxon>Gunneridae</taxon>
        <taxon>Pentapetalae</taxon>
        <taxon>asterids</taxon>
        <taxon>Ericales</taxon>
        <taxon>Ericaceae</taxon>
        <taxon>Vaccinioideae</taxon>
        <taxon>Vaccinieae</taxon>
        <taxon>Vaccinium</taxon>
    </lineage>
</organism>
<gene>
    <name evidence="1" type="ORF">Vadar_033327</name>
</gene>
<dbReference type="Proteomes" id="UP000828048">
    <property type="component" value="Chromosome 3"/>
</dbReference>
<accession>A0ACB7Z134</accession>